<name>A0A927FTM2_9HYPH</name>
<dbReference type="RefSeq" id="WP_191773949.1">
    <property type="nucleotide sequence ID" value="NZ_JACYFU010000002.1"/>
</dbReference>
<organism evidence="1 2">
    <name type="scientific">Devosia oryzisoli</name>
    <dbReference type="NCBI Taxonomy" id="2774138"/>
    <lineage>
        <taxon>Bacteria</taxon>
        <taxon>Pseudomonadati</taxon>
        <taxon>Pseudomonadota</taxon>
        <taxon>Alphaproteobacteria</taxon>
        <taxon>Hyphomicrobiales</taxon>
        <taxon>Devosiaceae</taxon>
        <taxon>Devosia</taxon>
    </lineage>
</organism>
<accession>A0A927FTM2</accession>
<evidence type="ECO:0000313" key="1">
    <source>
        <dbReference type="EMBL" id="MBD8065212.1"/>
    </source>
</evidence>
<proteinExistence type="predicted"/>
<sequence>MNDLTALPIQKLEMTDRGPLVLLFYDGYERRARDGFAGALQSQAHRAARYIYRSARRKQVRTGFYTAFLSLQASLKAAGCDVRVNDFAAARKRPTYPIGLAGYPSALSAVPLPNPVVFGHGDIGLPEEAAKVAQRETMRILIQPCDWACAFNRQACGDKLRAFPVGVDISDWNWAPREKTIDFVIYDKIRWHRETQVPAVLDRITSSLDRAGLTYRVLRYGGHIQKNYRASLAEARALLFVCEHETQGIAYQEAMAAGIPVLAWDEGELVDPNLRRYAPNLRVSSVPYFDARCGETFAIAGFDEALGTFMARRETYDPKSYMNERLSLQRAAADYLVMYASLVG</sequence>
<dbReference type="Proteomes" id="UP000654108">
    <property type="component" value="Unassembled WGS sequence"/>
</dbReference>
<dbReference type="AlphaFoldDB" id="A0A927FTM2"/>
<keyword evidence="2" id="KW-1185">Reference proteome</keyword>
<gene>
    <name evidence="1" type="ORF">IC608_06985</name>
</gene>
<reference evidence="1" key="1">
    <citation type="submission" date="2020-09" db="EMBL/GenBank/DDBJ databases">
        <title>Genome seq and assembly of Devosia sp.</title>
        <authorList>
            <person name="Chhetri G."/>
        </authorList>
    </citation>
    <scope>NUCLEOTIDE SEQUENCE</scope>
    <source>
        <strain evidence="1">PTR5</strain>
    </source>
</reference>
<comment type="caution">
    <text evidence="1">The sequence shown here is derived from an EMBL/GenBank/DDBJ whole genome shotgun (WGS) entry which is preliminary data.</text>
</comment>
<dbReference type="SUPFAM" id="SSF53756">
    <property type="entry name" value="UDP-Glycosyltransferase/glycogen phosphorylase"/>
    <property type="match status" value="1"/>
</dbReference>
<dbReference type="EMBL" id="JACYFU010000002">
    <property type="protein sequence ID" value="MBD8065212.1"/>
    <property type="molecule type" value="Genomic_DNA"/>
</dbReference>
<evidence type="ECO:0000313" key="2">
    <source>
        <dbReference type="Proteomes" id="UP000654108"/>
    </source>
</evidence>
<protein>
    <submittedName>
        <fullName evidence="1">Glycosyltransferase</fullName>
    </submittedName>
</protein>
<dbReference type="Gene3D" id="3.40.50.2000">
    <property type="entry name" value="Glycogen Phosphorylase B"/>
    <property type="match status" value="1"/>
</dbReference>